<gene>
    <name evidence="1" type="ORF">DKZ22_01785</name>
</gene>
<accession>A0A855XJ18</accession>
<dbReference type="AlphaFoldDB" id="A0A855XJ18"/>
<dbReference type="RefSeq" id="WP_109883232.1">
    <property type="nucleotide sequence ID" value="NZ_QGHP01000003.1"/>
</dbReference>
<protein>
    <submittedName>
        <fullName evidence="1">Uncharacterized protein</fullName>
    </submittedName>
</protein>
<evidence type="ECO:0000313" key="1">
    <source>
        <dbReference type="EMBL" id="PWT43101.1"/>
    </source>
</evidence>
<sequence length="676" mass="77820">MRKEEATIKLFKAVVEDKFSNLQATEPSLLLDALKKGVFINPHVLDGRTQEQQKTVVKSAVWEYGVDAEKVNSTFYKRFSDVEDRSELQLRFEQLTHYMSTYGRGIDRDDIEIYEPEFLNDLHIDINDELVYIDAITEAELAKKVKNMLTSGIALSNEDQVLISEIIDGYHLTIDYVDQIKNREYMCHVCEELMLLPKNFDEFTRYLIYLATDSTLLIKSRDMINRLGHLSNSWNSDQNYMVLEKTFERYVKNFGIEEVAKHITRYRKLYLVLRKHFENKTLINRALHLSKRMYEPRKQSPLEHVMDYDVEFSDIERAMFKAPIYKLIKLDNALLRMDGTQKARYFKIRNGKSYLKVMNNKDSVNELRRILRSEKLHDMILDVLKHRYGNWRNKVFYIPEGVEYAVPTTAKDFIGELPYMTTYDFEGKNVSLGIAWDEPEADLDLHMMSLGGHHYGWNGSYKGEVTYSGDMTHLNQYGHAAEFYKVSANTIKDPFVVTVNDYYSSSEVKFDVFVTGANVDTDAKQGVATQIGEKSVLFHSKVSNDDKSKTLMLVIPTKSGFKIAFTGDSYGNQQVPGVDNSTKLLLEILKNQVERQFTVNDLIKLLGGKIISSQSDLEMVKEDIVKSAKVEGTFTGANKQLYTKVSVTTPEIINLSPSKVTASTFIDLLKEPEEDK</sequence>
<organism evidence="1 2">
    <name type="scientific">Limosilactobacillus reuteri</name>
    <name type="common">Lactobacillus reuteri</name>
    <dbReference type="NCBI Taxonomy" id="1598"/>
    <lineage>
        <taxon>Bacteria</taxon>
        <taxon>Bacillati</taxon>
        <taxon>Bacillota</taxon>
        <taxon>Bacilli</taxon>
        <taxon>Lactobacillales</taxon>
        <taxon>Lactobacillaceae</taxon>
        <taxon>Limosilactobacillus</taxon>
    </lineage>
</organism>
<reference evidence="1 2" key="1">
    <citation type="journal article" date="2018" name="Front. Microbiol.">
        <title>Comparative Genomics of the Herbivore Gut Symbiont Lactobacillus reuteri Reveals Genetic Diversity and Lifestyle Adaptation.</title>
        <authorList>
            <person name="Zhao J."/>
        </authorList>
    </citation>
    <scope>NUCLEOTIDE SEQUENCE [LARGE SCALE GENOMIC DNA]</scope>
    <source>
        <strain evidence="1 2">LR10</strain>
    </source>
</reference>
<name>A0A855XJ18_LIMRT</name>
<dbReference type="Proteomes" id="UP000245980">
    <property type="component" value="Unassembled WGS sequence"/>
</dbReference>
<proteinExistence type="predicted"/>
<comment type="caution">
    <text evidence="1">The sequence shown here is derived from an EMBL/GenBank/DDBJ whole genome shotgun (WGS) entry which is preliminary data.</text>
</comment>
<dbReference type="EMBL" id="QGHT01000004">
    <property type="protein sequence ID" value="PWT43101.1"/>
    <property type="molecule type" value="Genomic_DNA"/>
</dbReference>
<evidence type="ECO:0000313" key="2">
    <source>
        <dbReference type="Proteomes" id="UP000245980"/>
    </source>
</evidence>